<comment type="caution">
    <text evidence="1">The sequence shown here is derived from an EMBL/GenBank/DDBJ whole genome shotgun (WGS) entry which is preliminary data.</text>
</comment>
<organism evidence="1 2">
    <name type="scientific">Rotaria sordida</name>
    <dbReference type="NCBI Taxonomy" id="392033"/>
    <lineage>
        <taxon>Eukaryota</taxon>
        <taxon>Metazoa</taxon>
        <taxon>Spiralia</taxon>
        <taxon>Gnathifera</taxon>
        <taxon>Rotifera</taxon>
        <taxon>Eurotatoria</taxon>
        <taxon>Bdelloidea</taxon>
        <taxon>Philodinida</taxon>
        <taxon>Philodinidae</taxon>
        <taxon>Rotaria</taxon>
    </lineage>
</organism>
<name>A0A815UG00_9BILA</name>
<protein>
    <submittedName>
        <fullName evidence="1">Uncharacterized protein</fullName>
    </submittedName>
</protein>
<feature type="non-terminal residue" evidence="1">
    <location>
        <position position="228"/>
    </location>
</feature>
<dbReference type="EMBL" id="CAJNOT010008582">
    <property type="protein sequence ID" value="CAF1519333.1"/>
    <property type="molecule type" value="Genomic_DNA"/>
</dbReference>
<accession>A0A815UG00</accession>
<reference evidence="1" key="1">
    <citation type="submission" date="2021-02" db="EMBL/GenBank/DDBJ databases">
        <authorList>
            <person name="Nowell W R."/>
        </authorList>
    </citation>
    <scope>NUCLEOTIDE SEQUENCE</scope>
</reference>
<dbReference type="Proteomes" id="UP000663864">
    <property type="component" value="Unassembled WGS sequence"/>
</dbReference>
<evidence type="ECO:0000313" key="1">
    <source>
        <dbReference type="EMBL" id="CAF1519333.1"/>
    </source>
</evidence>
<feature type="non-terminal residue" evidence="1">
    <location>
        <position position="1"/>
    </location>
</feature>
<proteinExistence type="predicted"/>
<gene>
    <name evidence="1" type="ORF">ZHD862_LOCUS38301</name>
</gene>
<sequence length="228" mass="25962">KCCICRENLHGNAVNVPLKDRDFVFFSRNIWIPDGARCCSDHLIGHQLSKEAIDTIKPFSVRYQELKSSDVQLLLNKSQNLFENEKKRFNFDDPRALNDDEYPLLTSLSKDDFNELIEIISMSGIRNSSNRSKRTAIGIYLCKLRLGLSNRLLACMFQLQDKRTVSKIIDSARQAILKNFVPYNLGFGHVSRQDVIDQHTTTIARELMNGGGSNTAIVVIDGTYIYIQ</sequence>
<evidence type="ECO:0000313" key="2">
    <source>
        <dbReference type="Proteomes" id="UP000663864"/>
    </source>
</evidence>
<dbReference type="AlphaFoldDB" id="A0A815UG00"/>